<dbReference type="Proteomes" id="UP001189624">
    <property type="component" value="Chromosome 4"/>
</dbReference>
<dbReference type="Pfam" id="PF03140">
    <property type="entry name" value="DUF247"/>
    <property type="match status" value="1"/>
</dbReference>
<dbReference type="PANTHER" id="PTHR31170">
    <property type="entry name" value="BNAC04G53230D PROTEIN"/>
    <property type="match status" value="1"/>
</dbReference>
<evidence type="ECO:0000256" key="1">
    <source>
        <dbReference type="SAM" id="Phobius"/>
    </source>
</evidence>
<sequence length="461" mass="54156">MDSSAAATYTAVPETEPQIEHIIYIPKDIKPAFHELCCIYKVPPNLRKLNEGEAYEPVLISIGPFHHNKKPELEPMHIQKQRYFLAFWERVISKKALANYKAFLNEKIKTIGHWYSEPTNLSKDEFVDLILLDSVFIMELFLRNSKKSEQTDDYMFTTSWIYKSIQRDLLLLENQLPIFVLEELYRRVDKLSDLSFLELAFNYFEDYYPLKSTLDQNQDIVKNFKSCNHFTDLVRSFYLPGKVYDKDWMPSKYFTPCAKNECVLKTATKLNEAGVSFEKGNDRSLLDVKFKKIRVLSWFLCLGCIPCFTCVKARFQIPQLKVLQTTECVLRNLIALEQCHYSDQPFICNYVYLIDSLIHTEDDVELLVDKEIIVHELGCHKELATMINDICKHVVVNCNYYGKTSKKLNDHYNCWWKHYMGMLRSVYFRDPWRLSSTVVGVVIFLFAIVNFLRITGLYHAK</sequence>
<dbReference type="EMBL" id="OY731401">
    <property type="protein sequence ID" value="CAJ1948132.1"/>
    <property type="molecule type" value="Genomic_DNA"/>
</dbReference>
<dbReference type="AlphaFoldDB" id="A0AA86VM49"/>
<feature type="transmembrane region" description="Helical" evidence="1">
    <location>
        <begin position="432"/>
        <end position="452"/>
    </location>
</feature>
<gene>
    <name evidence="2" type="ORF">AYBTSS11_LOCUS13023</name>
</gene>
<keyword evidence="1" id="KW-1133">Transmembrane helix</keyword>
<dbReference type="PANTHER" id="PTHR31170:SF9">
    <property type="entry name" value="PROTEIN, PUTATIVE (DUF247)-RELATED"/>
    <property type="match status" value="1"/>
</dbReference>
<evidence type="ECO:0000313" key="2">
    <source>
        <dbReference type="EMBL" id="CAJ1948132.1"/>
    </source>
</evidence>
<name>A0AA86VM49_9FABA</name>
<dbReference type="InterPro" id="IPR004158">
    <property type="entry name" value="DUF247_pln"/>
</dbReference>
<evidence type="ECO:0000313" key="3">
    <source>
        <dbReference type="Proteomes" id="UP001189624"/>
    </source>
</evidence>
<keyword evidence="1" id="KW-0472">Membrane</keyword>
<protein>
    <submittedName>
        <fullName evidence="2">Uncharacterized protein</fullName>
    </submittedName>
</protein>
<keyword evidence="3" id="KW-1185">Reference proteome</keyword>
<reference evidence="2" key="1">
    <citation type="submission" date="2023-10" db="EMBL/GenBank/DDBJ databases">
        <authorList>
            <person name="Domelevo Entfellner J.-B."/>
        </authorList>
    </citation>
    <scope>NUCLEOTIDE SEQUENCE</scope>
</reference>
<keyword evidence="1" id="KW-0812">Transmembrane</keyword>
<organism evidence="2 3">
    <name type="scientific">Sphenostylis stenocarpa</name>
    <dbReference type="NCBI Taxonomy" id="92480"/>
    <lineage>
        <taxon>Eukaryota</taxon>
        <taxon>Viridiplantae</taxon>
        <taxon>Streptophyta</taxon>
        <taxon>Embryophyta</taxon>
        <taxon>Tracheophyta</taxon>
        <taxon>Spermatophyta</taxon>
        <taxon>Magnoliopsida</taxon>
        <taxon>eudicotyledons</taxon>
        <taxon>Gunneridae</taxon>
        <taxon>Pentapetalae</taxon>
        <taxon>rosids</taxon>
        <taxon>fabids</taxon>
        <taxon>Fabales</taxon>
        <taxon>Fabaceae</taxon>
        <taxon>Papilionoideae</taxon>
        <taxon>50 kb inversion clade</taxon>
        <taxon>NPAAA clade</taxon>
        <taxon>indigoferoid/millettioid clade</taxon>
        <taxon>Phaseoleae</taxon>
        <taxon>Sphenostylis</taxon>
    </lineage>
</organism>
<accession>A0AA86VM49</accession>
<dbReference type="Gramene" id="rna-AYBTSS11_LOCUS13023">
    <property type="protein sequence ID" value="CAJ1948132.1"/>
    <property type="gene ID" value="gene-AYBTSS11_LOCUS13023"/>
</dbReference>
<proteinExistence type="predicted"/>